<keyword evidence="1" id="KW-1133">Transmembrane helix</keyword>
<proteinExistence type="predicted"/>
<feature type="transmembrane region" description="Helical" evidence="1">
    <location>
        <begin position="12"/>
        <end position="39"/>
    </location>
</feature>
<gene>
    <name evidence="2" type="ORF">LFW2832_00537</name>
</gene>
<dbReference type="Proteomes" id="UP000789941">
    <property type="component" value="Unassembled WGS sequence"/>
</dbReference>
<organism evidence="2 3">
    <name type="scientific">Candidatus Bilamarchaeum dharawalense</name>
    <dbReference type="NCBI Taxonomy" id="2885759"/>
    <lineage>
        <taxon>Archaea</taxon>
        <taxon>Candidatus Micrarchaeota</taxon>
        <taxon>Candidatus Micrarchaeia</taxon>
        <taxon>Candidatus Anstonellales</taxon>
        <taxon>Candidatus Bilamarchaeaceae</taxon>
        <taxon>Candidatus Bilamarchaeum</taxon>
    </lineage>
</organism>
<dbReference type="AlphaFoldDB" id="A0A5E4LVC0"/>
<keyword evidence="1" id="KW-0812">Transmembrane</keyword>
<reference evidence="2 3" key="1">
    <citation type="submission" date="2019-08" db="EMBL/GenBank/DDBJ databases">
        <authorList>
            <person name="Vazquez-Campos X."/>
        </authorList>
    </citation>
    <scope>NUCLEOTIDE SEQUENCE [LARGE SCALE GENOMIC DNA]</scope>
    <source>
        <strain evidence="2">LFW-283_2</strain>
    </source>
</reference>
<evidence type="ECO:0000313" key="2">
    <source>
        <dbReference type="EMBL" id="VVC03796.1"/>
    </source>
</evidence>
<evidence type="ECO:0000256" key="1">
    <source>
        <dbReference type="SAM" id="Phobius"/>
    </source>
</evidence>
<accession>A0A5E4LVC0</accession>
<protein>
    <submittedName>
        <fullName evidence="2">Uncharacterized protein</fullName>
    </submittedName>
</protein>
<sequence length="96" mass="11051">MIKRPKISKEEIIADGIYLFVGALAAFIAIFIFDIHWSFYPGETILPPSRHIFQTLDPYYFGIPLGAIIGFFVLKLVYFAFVEDEIAHHIFKGKKK</sequence>
<comment type="caution">
    <text evidence="2">The sequence shown here is derived from an EMBL/GenBank/DDBJ whole genome shotgun (WGS) entry which is preliminary data.</text>
</comment>
<dbReference type="EMBL" id="CABMJJ010000009">
    <property type="protein sequence ID" value="VVC03796.1"/>
    <property type="molecule type" value="Genomic_DNA"/>
</dbReference>
<name>A0A5E4LVC0_9ARCH</name>
<evidence type="ECO:0000313" key="3">
    <source>
        <dbReference type="Proteomes" id="UP000789941"/>
    </source>
</evidence>
<feature type="transmembrane region" description="Helical" evidence="1">
    <location>
        <begin position="59"/>
        <end position="82"/>
    </location>
</feature>
<keyword evidence="1" id="KW-0472">Membrane</keyword>